<dbReference type="InterPro" id="IPR015910">
    <property type="entry name" value="I/U_nuclsd_hydro_CS"/>
</dbReference>
<keyword evidence="1" id="KW-0378">Hydrolase</keyword>
<dbReference type="PANTHER" id="PTHR12304:SF4">
    <property type="entry name" value="URIDINE NUCLEOSIDASE"/>
    <property type="match status" value="1"/>
</dbReference>
<evidence type="ECO:0000313" key="4">
    <source>
        <dbReference type="EMBL" id="SFK64594.1"/>
    </source>
</evidence>
<proteinExistence type="predicted"/>
<dbReference type="PROSITE" id="PS01247">
    <property type="entry name" value="IUNH"/>
    <property type="match status" value="1"/>
</dbReference>
<sequence length="318" mass="34530">MKRKLILDVDTGTDDAVAIMLAALHEDLDLIGVTTVNGNAELHYCTDNSLRVLDYIGKPEIPVYAGCHKPLVRNDFPTPRTKNDLTEKIHGKHLPLPETALKAQKQHAVEYLVETYRNATDPITLVPVAPLTNIAAALAVEPKLVDLIPEVVIMGGGHDVGNVTPAAEFNIWADPEAAYAVFNAGFEKLTMVPLDATHKALVTATQCRQFDELGTPAGKAMAACTGHRIGIHDKIQKMDVEHSAPVHDALCIAHLIQPDVITLEEYPVDIETQGALTVGRTIVDKNHRGTKQANCKVAFDANAALFVEIMMKTFASNK</sequence>
<evidence type="ECO:0000256" key="2">
    <source>
        <dbReference type="ARBA" id="ARBA00023295"/>
    </source>
</evidence>
<gene>
    <name evidence="4" type="ORF">SAMN04488518_107183</name>
</gene>
<dbReference type="PANTHER" id="PTHR12304">
    <property type="entry name" value="INOSINE-URIDINE PREFERRING NUCLEOSIDE HYDROLASE"/>
    <property type="match status" value="1"/>
</dbReference>
<evidence type="ECO:0000259" key="3">
    <source>
        <dbReference type="Pfam" id="PF01156"/>
    </source>
</evidence>
<name>A0A1I4B762_9HYPH</name>
<dbReference type="InterPro" id="IPR036452">
    <property type="entry name" value="Ribo_hydro-like"/>
</dbReference>
<keyword evidence="2" id="KW-0326">Glycosidase</keyword>
<evidence type="ECO:0000313" key="5">
    <source>
        <dbReference type="Proteomes" id="UP000199598"/>
    </source>
</evidence>
<comment type="caution">
    <text evidence="4">The sequence shown here is derived from an EMBL/GenBank/DDBJ whole genome shotgun (WGS) entry which is preliminary data.</text>
</comment>
<feature type="domain" description="Inosine/uridine-preferring nucleoside hydrolase" evidence="3">
    <location>
        <begin position="5"/>
        <end position="307"/>
    </location>
</feature>
<dbReference type="RefSeq" id="WP_093520550.1">
    <property type="nucleotide sequence ID" value="NZ_FOSK01000007.1"/>
</dbReference>
<dbReference type="Pfam" id="PF01156">
    <property type="entry name" value="IU_nuc_hydro"/>
    <property type="match status" value="1"/>
</dbReference>
<accession>A0A1I4B762</accession>
<dbReference type="EMBL" id="FOSK01000007">
    <property type="protein sequence ID" value="SFK64594.1"/>
    <property type="molecule type" value="Genomic_DNA"/>
</dbReference>
<protein>
    <submittedName>
        <fullName evidence="4">Purine nucleosidase</fullName>
    </submittedName>
</protein>
<organism evidence="4 5">
    <name type="scientific">Pseudovibrio ascidiaceicola</name>
    <dbReference type="NCBI Taxonomy" id="285279"/>
    <lineage>
        <taxon>Bacteria</taxon>
        <taxon>Pseudomonadati</taxon>
        <taxon>Pseudomonadota</taxon>
        <taxon>Alphaproteobacteria</taxon>
        <taxon>Hyphomicrobiales</taxon>
        <taxon>Stappiaceae</taxon>
        <taxon>Pseudovibrio</taxon>
    </lineage>
</organism>
<dbReference type="SUPFAM" id="SSF53590">
    <property type="entry name" value="Nucleoside hydrolase"/>
    <property type="match status" value="1"/>
</dbReference>
<keyword evidence="5" id="KW-1185">Reference proteome</keyword>
<evidence type="ECO:0000256" key="1">
    <source>
        <dbReference type="ARBA" id="ARBA00022801"/>
    </source>
</evidence>
<reference evidence="4 5" key="1">
    <citation type="submission" date="2016-10" db="EMBL/GenBank/DDBJ databases">
        <authorList>
            <person name="Varghese N."/>
            <person name="Submissions S."/>
        </authorList>
    </citation>
    <scope>NUCLEOTIDE SEQUENCE [LARGE SCALE GENOMIC DNA]</scope>
    <source>
        <strain evidence="4 5">DSM 16392</strain>
    </source>
</reference>
<dbReference type="Proteomes" id="UP000199598">
    <property type="component" value="Unassembled WGS sequence"/>
</dbReference>
<dbReference type="InterPro" id="IPR001910">
    <property type="entry name" value="Inosine/uridine_hydrolase_dom"/>
</dbReference>
<dbReference type="Gene3D" id="3.90.245.10">
    <property type="entry name" value="Ribonucleoside hydrolase-like"/>
    <property type="match status" value="1"/>
</dbReference>
<dbReference type="InterPro" id="IPR023186">
    <property type="entry name" value="IUNH"/>
</dbReference>